<comment type="caution">
    <text evidence="4">The sequence shown here is derived from an EMBL/GenBank/DDBJ whole genome shotgun (WGS) entry which is preliminary data.</text>
</comment>
<gene>
    <name evidence="4" type="ORF">KBO27_14690</name>
</gene>
<evidence type="ECO:0000313" key="4">
    <source>
        <dbReference type="EMBL" id="MBQ0925200.1"/>
    </source>
</evidence>
<sequence length="261" mass="28944">MNDRERMRSVFAEDADLYDRCRPGYPAPLFDVLTAAVGEGARVLEIGCGTGQATVPLVARGFAVTALEPGEERAEIARRHLADYVSARVVVAAFEDWSLPPVGFELVVAAGSFHWLDPAVRMVKAADALRSRGALAVVSTHHVVGGSDEFFAQAQQCYERFDPNTEPGRRLPVADEVPKDPEEFHRSARFSPPEFHRYEWEASYTTDQYLGLLMTCSRHRAMPASARDQLLNCIGQRIDADHDGVITKRYLTQLALAKRLG</sequence>
<dbReference type="CDD" id="cd02440">
    <property type="entry name" value="AdoMet_MTases"/>
    <property type="match status" value="1"/>
</dbReference>
<dbReference type="InterPro" id="IPR041698">
    <property type="entry name" value="Methyltransf_25"/>
</dbReference>
<dbReference type="EMBL" id="JAGPXE010000005">
    <property type="protein sequence ID" value="MBQ0925200.1"/>
    <property type="molecule type" value="Genomic_DNA"/>
</dbReference>
<reference evidence="4 5" key="1">
    <citation type="submission" date="2021-04" db="EMBL/GenBank/DDBJ databases">
        <title>Whole-genome sequencing of Saccharopolyspora endophytica KCTC 19397.</title>
        <authorList>
            <person name="Ay H."/>
            <person name="Saygin H."/>
            <person name="Sahin N."/>
        </authorList>
    </citation>
    <scope>NUCLEOTIDE SEQUENCE [LARGE SCALE GENOMIC DNA]</scope>
    <source>
        <strain evidence="4 5">KCTC 19397</strain>
    </source>
</reference>
<evidence type="ECO:0000259" key="3">
    <source>
        <dbReference type="Pfam" id="PF13649"/>
    </source>
</evidence>
<dbReference type="Pfam" id="PF13649">
    <property type="entry name" value="Methyltransf_25"/>
    <property type="match status" value="1"/>
</dbReference>
<dbReference type="GO" id="GO:0008168">
    <property type="term" value="F:methyltransferase activity"/>
    <property type="evidence" value="ECO:0007669"/>
    <property type="project" value="UniProtKB-KW"/>
</dbReference>
<dbReference type="SUPFAM" id="SSF53335">
    <property type="entry name" value="S-adenosyl-L-methionine-dependent methyltransferases"/>
    <property type="match status" value="1"/>
</dbReference>
<evidence type="ECO:0000256" key="1">
    <source>
        <dbReference type="ARBA" id="ARBA00022603"/>
    </source>
</evidence>
<proteinExistence type="predicted"/>
<name>A0ABS5DG52_9PSEU</name>
<dbReference type="Proteomes" id="UP000674084">
    <property type="component" value="Unassembled WGS sequence"/>
</dbReference>
<protein>
    <submittedName>
        <fullName evidence="4">Methyltransferase domain-containing protein</fullName>
    </submittedName>
</protein>
<dbReference type="InterPro" id="IPR029063">
    <property type="entry name" value="SAM-dependent_MTases_sf"/>
</dbReference>
<dbReference type="PANTHER" id="PTHR44942">
    <property type="entry name" value="METHYLTRANSF_11 DOMAIN-CONTAINING PROTEIN"/>
    <property type="match status" value="1"/>
</dbReference>
<keyword evidence="5" id="KW-1185">Reference proteome</keyword>
<dbReference type="Gene3D" id="3.40.50.150">
    <property type="entry name" value="Vaccinia Virus protein VP39"/>
    <property type="match status" value="1"/>
</dbReference>
<organism evidence="4 5">
    <name type="scientific">Saccharopolyspora endophytica</name>
    <dbReference type="NCBI Taxonomy" id="543886"/>
    <lineage>
        <taxon>Bacteria</taxon>
        <taxon>Bacillati</taxon>
        <taxon>Actinomycetota</taxon>
        <taxon>Actinomycetes</taxon>
        <taxon>Pseudonocardiales</taxon>
        <taxon>Pseudonocardiaceae</taxon>
        <taxon>Saccharopolyspora</taxon>
    </lineage>
</organism>
<dbReference type="InterPro" id="IPR051052">
    <property type="entry name" value="Diverse_substrate_MTase"/>
</dbReference>
<keyword evidence="2" id="KW-0808">Transferase</keyword>
<keyword evidence="1 4" id="KW-0489">Methyltransferase</keyword>
<evidence type="ECO:0000313" key="5">
    <source>
        <dbReference type="Proteomes" id="UP000674084"/>
    </source>
</evidence>
<evidence type="ECO:0000256" key="2">
    <source>
        <dbReference type="ARBA" id="ARBA00022679"/>
    </source>
</evidence>
<feature type="domain" description="Methyltransferase" evidence="3">
    <location>
        <begin position="43"/>
        <end position="127"/>
    </location>
</feature>
<dbReference type="RefSeq" id="WP_210970547.1">
    <property type="nucleotide sequence ID" value="NZ_JAGPXE010000005.1"/>
</dbReference>
<dbReference type="GO" id="GO:0032259">
    <property type="term" value="P:methylation"/>
    <property type="evidence" value="ECO:0007669"/>
    <property type="project" value="UniProtKB-KW"/>
</dbReference>
<dbReference type="PANTHER" id="PTHR44942:SF4">
    <property type="entry name" value="METHYLTRANSFERASE TYPE 11 DOMAIN-CONTAINING PROTEIN"/>
    <property type="match status" value="1"/>
</dbReference>
<accession>A0ABS5DG52</accession>